<comment type="caution">
    <text evidence="6">The sequence shown here is derived from an EMBL/GenBank/DDBJ whole genome shotgun (WGS) entry which is preliminary data.</text>
</comment>
<dbReference type="InterPro" id="IPR057326">
    <property type="entry name" value="KR_dom"/>
</dbReference>
<evidence type="ECO:0000256" key="2">
    <source>
        <dbReference type="ARBA" id="ARBA00023002"/>
    </source>
</evidence>
<feature type="transmembrane region" description="Helical" evidence="4">
    <location>
        <begin position="21"/>
        <end position="40"/>
    </location>
</feature>
<keyword evidence="4" id="KW-0812">Transmembrane</keyword>
<dbReference type="PRINTS" id="PR00080">
    <property type="entry name" value="SDRFAMILY"/>
</dbReference>
<keyword evidence="2" id="KW-0560">Oxidoreductase</keyword>
<dbReference type="InterPro" id="IPR020904">
    <property type="entry name" value="Sc_DH/Rdtase_CS"/>
</dbReference>
<dbReference type="RefSeq" id="WP_247243914.1">
    <property type="nucleotide sequence ID" value="NZ_JALJRA010000007.1"/>
</dbReference>
<gene>
    <name evidence="6" type="ORF">ABID21_002081</name>
</gene>
<comment type="similarity">
    <text evidence="1">Belongs to the short-chain dehydrogenases/reductases (SDR) family.</text>
</comment>
<dbReference type="PROSITE" id="PS00061">
    <property type="entry name" value="ADH_SHORT"/>
    <property type="match status" value="1"/>
</dbReference>
<dbReference type="SUPFAM" id="SSF51735">
    <property type="entry name" value="NAD(P)-binding Rossmann-fold domains"/>
    <property type="match status" value="1"/>
</dbReference>
<dbReference type="EMBL" id="JBEPLJ010000007">
    <property type="protein sequence ID" value="MET3585966.1"/>
    <property type="molecule type" value="Genomic_DNA"/>
</dbReference>
<keyword evidence="4" id="KW-1133">Transmembrane helix</keyword>
<accession>A0ABV2H5Y5</accession>
<reference evidence="6 7" key="1">
    <citation type="submission" date="2024-06" db="EMBL/GenBank/DDBJ databases">
        <title>Genomic Encyclopedia of Type Strains, Phase IV (KMG-IV): sequencing the most valuable type-strain genomes for metagenomic binning, comparative biology and taxonomic classification.</title>
        <authorList>
            <person name="Goeker M."/>
        </authorList>
    </citation>
    <scope>NUCLEOTIDE SEQUENCE [LARGE SCALE GENOMIC DNA]</scope>
    <source>
        <strain evidence="6 7">DSM 105042</strain>
    </source>
</reference>
<evidence type="ECO:0000256" key="4">
    <source>
        <dbReference type="SAM" id="Phobius"/>
    </source>
</evidence>
<dbReference type="InterPro" id="IPR002347">
    <property type="entry name" value="SDR_fam"/>
</dbReference>
<dbReference type="SMART" id="SM00822">
    <property type="entry name" value="PKS_KR"/>
    <property type="match status" value="1"/>
</dbReference>
<proteinExistence type="inferred from homology"/>
<evidence type="ECO:0000313" key="6">
    <source>
        <dbReference type="EMBL" id="MET3585966.1"/>
    </source>
</evidence>
<dbReference type="Pfam" id="PF13561">
    <property type="entry name" value="adh_short_C2"/>
    <property type="match status" value="1"/>
</dbReference>
<keyword evidence="3" id="KW-0520">NAD</keyword>
<sequence>MNMQIPTGKGAKSAMSIAGKVILYTGAAGGLGMVTTLSFLRAGAKVVALDNNPEKVEDLLAAAARENLKELTVRACDLSDLKSLRAELDAVSAEVGGFDIVINNAAIYPSKNFEDYTIEEFQAVQRVNVDAGIVCVQSALSHMREKGWGRIVNIASVTVYGGWAHLAPYVQSKGALVGLTRAWAREFGAYGVTVNAVSPGAFPTDAEKIHPDPESYTRFVLDHQAVKRRGSPEDIANALTFLISDAAGFITGQTLNVDGGWVMH</sequence>
<dbReference type="Proteomes" id="UP001549031">
    <property type="component" value="Unassembled WGS sequence"/>
</dbReference>
<keyword evidence="4" id="KW-0472">Membrane</keyword>
<evidence type="ECO:0000259" key="5">
    <source>
        <dbReference type="SMART" id="SM00822"/>
    </source>
</evidence>
<protein>
    <submittedName>
        <fullName evidence="6">NAD(P)-dependent dehydrogenase (Short-subunit alcohol dehydrogenase family)</fullName>
    </submittedName>
</protein>
<dbReference type="InterPro" id="IPR036291">
    <property type="entry name" value="NAD(P)-bd_dom_sf"/>
</dbReference>
<dbReference type="PANTHER" id="PTHR24321:SF8">
    <property type="entry name" value="ESTRADIOL 17-BETA-DEHYDROGENASE 8-RELATED"/>
    <property type="match status" value="1"/>
</dbReference>
<evidence type="ECO:0000256" key="3">
    <source>
        <dbReference type="ARBA" id="ARBA00023027"/>
    </source>
</evidence>
<evidence type="ECO:0000256" key="1">
    <source>
        <dbReference type="ARBA" id="ARBA00006484"/>
    </source>
</evidence>
<dbReference type="PRINTS" id="PR00081">
    <property type="entry name" value="GDHRDH"/>
</dbReference>
<dbReference type="Gene3D" id="3.40.50.720">
    <property type="entry name" value="NAD(P)-binding Rossmann-like Domain"/>
    <property type="match status" value="1"/>
</dbReference>
<feature type="domain" description="Ketoreductase" evidence="5">
    <location>
        <begin position="20"/>
        <end position="200"/>
    </location>
</feature>
<organism evidence="6 7">
    <name type="scientific">Pseudorhizobium tarimense</name>
    <dbReference type="NCBI Taxonomy" id="1079109"/>
    <lineage>
        <taxon>Bacteria</taxon>
        <taxon>Pseudomonadati</taxon>
        <taxon>Pseudomonadota</taxon>
        <taxon>Alphaproteobacteria</taxon>
        <taxon>Hyphomicrobiales</taxon>
        <taxon>Rhizobiaceae</taxon>
        <taxon>Rhizobium/Agrobacterium group</taxon>
        <taxon>Pseudorhizobium</taxon>
    </lineage>
</organism>
<keyword evidence="7" id="KW-1185">Reference proteome</keyword>
<evidence type="ECO:0000313" key="7">
    <source>
        <dbReference type="Proteomes" id="UP001549031"/>
    </source>
</evidence>
<dbReference type="PANTHER" id="PTHR24321">
    <property type="entry name" value="DEHYDROGENASES, SHORT CHAIN"/>
    <property type="match status" value="1"/>
</dbReference>
<dbReference type="CDD" id="cd05233">
    <property type="entry name" value="SDR_c"/>
    <property type="match status" value="1"/>
</dbReference>
<name>A0ABV2H5Y5_9HYPH</name>